<sequence>MEMTDTIPPREPARARALFSTDDFRLLRAALADYAQKVADSPESLRVAALYHRLGNYS</sequence>
<evidence type="ECO:0000313" key="1">
    <source>
        <dbReference type="EMBL" id="TDN83644.1"/>
    </source>
</evidence>
<evidence type="ECO:0000313" key="2">
    <source>
        <dbReference type="Proteomes" id="UP000295493"/>
    </source>
</evidence>
<accession>A0A4R6FS08</accession>
<gene>
    <name evidence="1" type="ORF">EV664_104128</name>
</gene>
<proteinExistence type="predicted"/>
<dbReference type="EMBL" id="SNWD01000004">
    <property type="protein sequence ID" value="TDN83644.1"/>
    <property type="molecule type" value="Genomic_DNA"/>
</dbReference>
<organism evidence="1 2">
    <name type="scientific">Stakelama pacifica</name>
    <dbReference type="NCBI Taxonomy" id="517720"/>
    <lineage>
        <taxon>Bacteria</taxon>
        <taxon>Pseudomonadati</taxon>
        <taxon>Pseudomonadota</taxon>
        <taxon>Alphaproteobacteria</taxon>
        <taxon>Sphingomonadales</taxon>
        <taxon>Sphingomonadaceae</taxon>
        <taxon>Stakelama</taxon>
    </lineage>
</organism>
<keyword evidence="2" id="KW-1185">Reference proteome</keyword>
<dbReference type="RefSeq" id="WP_162848798.1">
    <property type="nucleotide sequence ID" value="NZ_BMLU01000004.1"/>
</dbReference>
<dbReference type="AlphaFoldDB" id="A0A4R6FS08"/>
<dbReference type="Proteomes" id="UP000295493">
    <property type="component" value="Unassembled WGS sequence"/>
</dbReference>
<name>A0A4R6FS08_9SPHN</name>
<protein>
    <submittedName>
        <fullName evidence="1">Uncharacterized protein</fullName>
    </submittedName>
</protein>
<comment type="caution">
    <text evidence="1">The sequence shown here is derived from an EMBL/GenBank/DDBJ whole genome shotgun (WGS) entry which is preliminary data.</text>
</comment>
<reference evidence="1 2" key="1">
    <citation type="submission" date="2019-03" db="EMBL/GenBank/DDBJ databases">
        <title>Genomic Encyclopedia of Type Strains, Phase IV (KMG-IV): sequencing the most valuable type-strain genomes for metagenomic binning, comparative biology and taxonomic classification.</title>
        <authorList>
            <person name="Goeker M."/>
        </authorList>
    </citation>
    <scope>NUCLEOTIDE SEQUENCE [LARGE SCALE GENOMIC DNA]</scope>
    <source>
        <strain evidence="1 2">DSM 25059</strain>
    </source>
</reference>